<dbReference type="EMBL" id="MU807809">
    <property type="protein sequence ID" value="KAJ3831100.1"/>
    <property type="molecule type" value="Genomic_DNA"/>
</dbReference>
<feature type="non-terminal residue" evidence="2">
    <location>
        <position position="1"/>
    </location>
</feature>
<organism evidence="2 3">
    <name type="scientific">Lentinula raphanica</name>
    <dbReference type="NCBI Taxonomy" id="153919"/>
    <lineage>
        <taxon>Eukaryota</taxon>
        <taxon>Fungi</taxon>
        <taxon>Dikarya</taxon>
        <taxon>Basidiomycota</taxon>
        <taxon>Agaricomycotina</taxon>
        <taxon>Agaricomycetes</taxon>
        <taxon>Agaricomycetidae</taxon>
        <taxon>Agaricales</taxon>
        <taxon>Marasmiineae</taxon>
        <taxon>Omphalotaceae</taxon>
        <taxon>Lentinula</taxon>
    </lineage>
</organism>
<sequence>LRVHSVNRIVKEGGVAAKLHAVQSFQHAEAKLSTFGWIELVDELYELFESSPFCAGESDSRDFWAAVTDQKKLFWLLKEFKHQCEREQRGEKTVLGMSSPELVQLLGQVSQEATDTADEKDNVDLFLWVGCCMHKEMNAFKAGVTEMEAWWAKNDIDPPIHLPNRDNDAASTLAPGTAAASHAHEKSKGGMIKVTTLAGTMFCHKDWKRGQQDTL</sequence>
<accession>A0AA38NV37</accession>
<dbReference type="Proteomes" id="UP001163846">
    <property type="component" value="Unassembled WGS sequence"/>
</dbReference>
<reference evidence="2" key="1">
    <citation type="submission" date="2022-08" db="EMBL/GenBank/DDBJ databases">
        <authorList>
            <consortium name="DOE Joint Genome Institute"/>
            <person name="Min B."/>
            <person name="Riley R."/>
            <person name="Sierra-Patev S."/>
            <person name="Naranjo-Ortiz M."/>
            <person name="Looney B."/>
            <person name="Konkel Z."/>
            <person name="Slot J.C."/>
            <person name="Sakamoto Y."/>
            <person name="Steenwyk J.L."/>
            <person name="Rokas A."/>
            <person name="Carro J."/>
            <person name="Camarero S."/>
            <person name="Ferreira P."/>
            <person name="Molpeceres G."/>
            <person name="Ruiz-Duenas F.J."/>
            <person name="Serrano A."/>
            <person name="Henrissat B."/>
            <person name="Drula E."/>
            <person name="Hughes K.W."/>
            <person name="Mata J.L."/>
            <person name="Ishikawa N.K."/>
            <person name="Vargas-Isla R."/>
            <person name="Ushijima S."/>
            <person name="Smith C.A."/>
            <person name="Ahrendt S."/>
            <person name="Andreopoulos W."/>
            <person name="He G."/>
            <person name="Labutti K."/>
            <person name="Lipzen A."/>
            <person name="Ng V."/>
            <person name="Sandor L."/>
            <person name="Barry K."/>
            <person name="Martinez A.T."/>
            <person name="Xiao Y."/>
            <person name="Gibbons J.G."/>
            <person name="Terashima K."/>
            <person name="Hibbett D.S."/>
            <person name="Grigoriev I.V."/>
        </authorList>
    </citation>
    <scope>NUCLEOTIDE SEQUENCE</scope>
    <source>
        <strain evidence="2">TFB9207</strain>
    </source>
</reference>
<evidence type="ECO:0000313" key="2">
    <source>
        <dbReference type="EMBL" id="KAJ3831100.1"/>
    </source>
</evidence>
<proteinExistence type="predicted"/>
<protein>
    <submittedName>
        <fullName evidence="2">Uncharacterized protein</fullName>
    </submittedName>
</protein>
<name>A0AA38NV37_9AGAR</name>
<gene>
    <name evidence="2" type="ORF">F5878DRAFT_647944</name>
</gene>
<dbReference type="AlphaFoldDB" id="A0AA38NV37"/>
<feature type="compositionally biased region" description="Low complexity" evidence="1">
    <location>
        <begin position="169"/>
        <end position="181"/>
    </location>
</feature>
<comment type="caution">
    <text evidence="2">The sequence shown here is derived from an EMBL/GenBank/DDBJ whole genome shotgun (WGS) entry which is preliminary data.</text>
</comment>
<keyword evidence="3" id="KW-1185">Reference proteome</keyword>
<feature type="region of interest" description="Disordered" evidence="1">
    <location>
        <begin position="162"/>
        <end position="186"/>
    </location>
</feature>
<evidence type="ECO:0000256" key="1">
    <source>
        <dbReference type="SAM" id="MobiDB-lite"/>
    </source>
</evidence>
<evidence type="ECO:0000313" key="3">
    <source>
        <dbReference type="Proteomes" id="UP001163846"/>
    </source>
</evidence>